<protein>
    <submittedName>
        <fullName evidence="2">Uncharacterized protein</fullName>
    </submittedName>
</protein>
<dbReference type="EMBL" id="JASCZI010062281">
    <property type="protein sequence ID" value="MED6140309.1"/>
    <property type="molecule type" value="Genomic_DNA"/>
</dbReference>
<dbReference type="Proteomes" id="UP001341840">
    <property type="component" value="Unassembled WGS sequence"/>
</dbReference>
<comment type="caution">
    <text evidence="2">The sequence shown here is derived from an EMBL/GenBank/DDBJ whole genome shotgun (WGS) entry which is preliminary data.</text>
</comment>
<accession>A0ABU6SVM8</accession>
<evidence type="ECO:0000313" key="2">
    <source>
        <dbReference type="EMBL" id="MED6140309.1"/>
    </source>
</evidence>
<gene>
    <name evidence="2" type="ORF">PIB30_091939</name>
</gene>
<sequence length="132" mass="15023">MDQMHTELKAEKDMTTKTKDLVVGLSLDSRANDMYTHWGLQQCIPNYGPTNLEDIPQIPHKIRDNFIFGKPWLEGLIRPTQPGESSTLPQQQAPPQQAPPEERLESVDPRGASSPRNLSREVRDCRSKTYPK</sequence>
<name>A0ABU6SVM8_9FABA</name>
<evidence type="ECO:0000313" key="3">
    <source>
        <dbReference type="Proteomes" id="UP001341840"/>
    </source>
</evidence>
<proteinExistence type="predicted"/>
<keyword evidence="3" id="KW-1185">Reference proteome</keyword>
<feature type="region of interest" description="Disordered" evidence="1">
    <location>
        <begin position="76"/>
        <end position="132"/>
    </location>
</feature>
<organism evidence="2 3">
    <name type="scientific">Stylosanthes scabra</name>
    <dbReference type="NCBI Taxonomy" id="79078"/>
    <lineage>
        <taxon>Eukaryota</taxon>
        <taxon>Viridiplantae</taxon>
        <taxon>Streptophyta</taxon>
        <taxon>Embryophyta</taxon>
        <taxon>Tracheophyta</taxon>
        <taxon>Spermatophyta</taxon>
        <taxon>Magnoliopsida</taxon>
        <taxon>eudicotyledons</taxon>
        <taxon>Gunneridae</taxon>
        <taxon>Pentapetalae</taxon>
        <taxon>rosids</taxon>
        <taxon>fabids</taxon>
        <taxon>Fabales</taxon>
        <taxon>Fabaceae</taxon>
        <taxon>Papilionoideae</taxon>
        <taxon>50 kb inversion clade</taxon>
        <taxon>dalbergioids sensu lato</taxon>
        <taxon>Dalbergieae</taxon>
        <taxon>Pterocarpus clade</taxon>
        <taxon>Stylosanthes</taxon>
    </lineage>
</organism>
<evidence type="ECO:0000256" key="1">
    <source>
        <dbReference type="SAM" id="MobiDB-lite"/>
    </source>
</evidence>
<reference evidence="2 3" key="1">
    <citation type="journal article" date="2023" name="Plants (Basel)">
        <title>Bridging the Gap: Combining Genomics and Transcriptomics Approaches to Understand Stylosanthes scabra, an Orphan Legume from the Brazilian Caatinga.</title>
        <authorList>
            <person name="Ferreira-Neto J.R.C."/>
            <person name="da Silva M.D."/>
            <person name="Binneck E."/>
            <person name="de Melo N.F."/>
            <person name="da Silva R.H."/>
            <person name="de Melo A.L.T.M."/>
            <person name="Pandolfi V."/>
            <person name="Bustamante F.O."/>
            <person name="Brasileiro-Vidal A.C."/>
            <person name="Benko-Iseppon A.M."/>
        </authorList>
    </citation>
    <scope>NUCLEOTIDE SEQUENCE [LARGE SCALE GENOMIC DNA]</scope>
    <source>
        <tissue evidence="2">Leaves</tissue>
    </source>
</reference>
<feature type="compositionally biased region" description="Basic and acidic residues" evidence="1">
    <location>
        <begin position="118"/>
        <end position="132"/>
    </location>
</feature>